<evidence type="ECO:0000256" key="14">
    <source>
        <dbReference type="SAM" id="SignalP"/>
    </source>
</evidence>
<protein>
    <recommendedName>
        <fullName evidence="15">Protein kinase domain-containing protein</fullName>
    </recommendedName>
</protein>
<evidence type="ECO:0000256" key="10">
    <source>
        <dbReference type="ARBA" id="ARBA00023136"/>
    </source>
</evidence>
<comment type="subcellular location">
    <subcellularLocation>
        <location evidence="1">Membrane</location>
        <topology evidence="1">Single-pass type I membrane protein</topology>
    </subcellularLocation>
</comment>
<dbReference type="InterPro" id="IPR000719">
    <property type="entry name" value="Prot_kinase_dom"/>
</dbReference>
<dbReference type="GO" id="GO:0004674">
    <property type="term" value="F:protein serine/threonine kinase activity"/>
    <property type="evidence" value="ECO:0007669"/>
    <property type="project" value="UniProtKB-KW"/>
</dbReference>
<name>A0A3B6FFR8_WHEAT</name>
<keyword evidence="11" id="KW-0325">Glycoprotein</keyword>
<evidence type="ECO:0000256" key="3">
    <source>
        <dbReference type="ARBA" id="ARBA00022679"/>
    </source>
</evidence>
<evidence type="ECO:0000313" key="16">
    <source>
        <dbReference type="EnsemblPlants" id="TraesCS3B02G056600.1"/>
    </source>
</evidence>
<dbReference type="Gramene" id="TraesNORUn03G04698340.1">
    <property type="protein sequence ID" value="TraesNORUn03G04698340.1"/>
    <property type="gene ID" value="TraesNORUn03G04698340"/>
</dbReference>
<accession>A0A3B6FFR8</accession>
<dbReference type="AlphaFoldDB" id="A0A3B6FFR8"/>
<dbReference type="Gramene" id="TraesMAC3B03G01552300.1">
    <property type="protein sequence ID" value="TraesMAC3B03G01552300.1"/>
    <property type="gene ID" value="TraesMAC3B03G01552300"/>
</dbReference>
<dbReference type="PROSITE" id="PS00108">
    <property type="entry name" value="PROTEIN_KINASE_ST"/>
    <property type="match status" value="1"/>
</dbReference>
<evidence type="ECO:0000256" key="7">
    <source>
        <dbReference type="ARBA" id="ARBA00022777"/>
    </source>
</evidence>
<evidence type="ECO:0000256" key="1">
    <source>
        <dbReference type="ARBA" id="ARBA00004479"/>
    </source>
</evidence>
<dbReference type="PROSITE" id="PS50011">
    <property type="entry name" value="PROTEIN_KINASE_DOM"/>
    <property type="match status" value="1"/>
</dbReference>
<evidence type="ECO:0000256" key="2">
    <source>
        <dbReference type="ARBA" id="ARBA00022527"/>
    </source>
</evidence>
<evidence type="ECO:0000313" key="17">
    <source>
        <dbReference type="Proteomes" id="UP000019116"/>
    </source>
</evidence>
<feature type="signal peptide" evidence="14">
    <location>
        <begin position="1"/>
        <end position="23"/>
    </location>
</feature>
<dbReference type="InterPro" id="IPR025287">
    <property type="entry name" value="WAK_GUB"/>
</dbReference>
<keyword evidence="10 13" id="KW-0472">Membrane</keyword>
<dbReference type="Gramene" id="TraesSYM3B03G01576120.1">
    <property type="protein sequence ID" value="TraesSYM3B03G01576120.1"/>
    <property type="gene ID" value="TraesSYM3B03G01576120"/>
</dbReference>
<evidence type="ECO:0000256" key="12">
    <source>
        <dbReference type="PROSITE-ProRule" id="PRU10141"/>
    </source>
</evidence>
<feature type="transmembrane region" description="Helical" evidence="13">
    <location>
        <begin position="240"/>
        <end position="261"/>
    </location>
</feature>
<dbReference type="InterPro" id="IPR008271">
    <property type="entry name" value="Ser/Thr_kinase_AS"/>
</dbReference>
<dbReference type="Gramene" id="TraesWEE_scaffold_060875_01G000100.1">
    <property type="protein sequence ID" value="TraesWEE_scaffold_060875_01G000100.1"/>
    <property type="gene ID" value="TraesWEE_scaffold_060875_01G000100"/>
</dbReference>
<dbReference type="Proteomes" id="UP000019116">
    <property type="component" value="Chromosome 3B"/>
</dbReference>
<keyword evidence="9 13" id="KW-1133">Transmembrane helix</keyword>
<feature type="binding site" evidence="12">
    <location>
        <position position="338"/>
    </location>
    <ligand>
        <name>ATP</name>
        <dbReference type="ChEBI" id="CHEBI:30616"/>
    </ligand>
</feature>
<dbReference type="InterPro" id="IPR011009">
    <property type="entry name" value="Kinase-like_dom_sf"/>
</dbReference>
<keyword evidence="3" id="KW-0808">Transferase</keyword>
<dbReference type="Gramene" id="TraesCS3B03G0127100.1">
    <property type="protein sequence ID" value="TraesCS3B03G0127100.1.CDS"/>
    <property type="gene ID" value="TraesCS3B03G0127100"/>
</dbReference>
<dbReference type="Gene3D" id="1.10.510.10">
    <property type="entry name" value="Transferase(Phosphotransferase) domain 1"/>
    <property type="match status" value="1"/>
</dbReference>
<dbReference type="InterPro" id="IPR017441">
    <property type="entry name" value="Protein_kinase_ATP_BS"/>
</dbReference>
<dbReference type="SMR" id="A0A3B6FFR8"/>
<dbReference type="SMART" id="SM00220">
    <property type="entry name" value="S_TKc"/>
    <property type="match status" value="1"/>
</dbReference>
<evidence type="ECO:0000256" key="13">
    <source>
        <dbReference type="SAM" id="Phobius"/>
    </source>
</evidence>
<dbReference type="GO" id="GO:0030247">
    <property type="term" value="F:polysaccharide binding"/>
    <property type="evidence" value="ECO:0007669"/>
    <property type="project" value="InterPro"/>
</dbReference>
<dbReference type="Pfam" id="PF00069">
    <property type="entry name" value="Pkinase"/>
    <property type="match status" value="1"/>
</dbReference>
<dbReference type="CDD" id="cd14066">
    <property type="entry name" value="STKc_IRAK"/>
    <property type="match status" value="1"/>
</dbReference>
<dbReference type="InterPro" id="IPR045874">
    <property type="entry name" value="LRK10/LRL21-25-like"/>
</dbReference>
<feature type="chain" id="PRO_5017304485" description="Protein kinase domain-containing protein" evidence="14">
    <location>
        <begin position="24"/>
        <end position="633"/>
    </location>
</feature>
<keyword evidence="17" id="KW-1185">Reference proteome</keyword>
<evidence type="ECO:0000256" key="11">
    <source>
        <dbReference type="ARBA" id="ARBA00023180"/>
    </source>
</evidence>
<dbReference type="Gene3D" id="3.30.200.20">
    <property type="entry name" value="Phosphorylase Kinase, domain 1"/>
    <property type="match status" value="1"/>
</dbReference>
<sequence length="633" mass="71129">MPPSCWLLVFVWVWWLPLMLARAEEQQGDGCSGSAKRCGNMTISHPFWLTDWETEPVCGLSDFEVTCSSNTPVLQSSVPFGYGFAIIDISYEEQSFCVAALAKLYLVQAPNICGVPIWNTSAKLGIPFRIDPINLKLILYSCTQAAAAFVVHRDRELVQTRMRCENKSEVFVRAGGHYNEMSSYDSYEGCDAAVMPVLGSSGEANAGNYEQLINNGFLLTWKRPLSTPARASRERRGKKIMVIGMTSAAAAFLFACLYVLIWHRKGKRPWFLLCKKTSSNTEKNYEAMIVSYGSLAPTRYTYSEVLKITSSRNNQLGKGGYGVVFKGRLHDGRLVAVKFLHDCKGNGDEFVNEVMSIGRTSHVNVVSLFGFCLEGSKRALIYEYMPNGSLDQYIYSEHPKEILGWERLYAIAIGIARGLEYLHHSCNTRIVHFDIKPKNILLDKNFSPKIADFGLAKLCHTKESNLSMTGARGTIGFIAPEVHSRTFGVVSTKSDVYSYGMMLLEMVGGRRNVKLIVAKSSEKYFPDWIYDHFAQDDGLQACEVTREIEEIARKMTFIGLWCIQVLPMYRPTITKVLEMFERSLDDLDMPPKQNFCELLESSAHNMDVQSSSSTRSEEISLVNSKILQQSPTL</sequence>
<reference evidence="16" key="2">
    <citation type="submission" date="2018-10" db="UniProtKB">
        <authorList>
            <consortium name="EnsemblPlants"/>
        </authorList>
    </citation>
    <scope>IDENTIFICATION</scope>
</reference>
<dbReference type="PANTHER" id="PTHR27009">
    <property type="entry name" value="RUST RESISTANCE KINASE LR10-RELATED"/>
    <property type="match status" value="1"/>
</dbReference>
<keyword evidence="5 14" id="KW-0732">Signal</keyword>
<dbReference type="SUPFAM" id="SSF56112">
    <property type="entry name" value="Protein kinase-like (PK-like)"/>
    <property type="match status" value="1"/>
</dbReference>
<evidence type="ECO:0000256" key="8">
    <source>
        <dbReference type="ARBA" id="ARBA00022840"/>
    </source>
</evidence>
<evidence type="ECO:0000256" key="6">
    <source>
        <dbReference type="ARBA" id="ARBA00022741"/>
    </source>
</evidence>
<feature type="domain" description="Protein kinase" evidence="15">
    <location>
        <begin position="310"/>
        <end position="584"/>
    </location>
</feature>
<dbReference type="PROSITE" id="PS00107">
    <property type="entry name" value="PROTEIN_KINASE_ATP"/>
    <property type="match status" value="1"/>
</dbReference>
<evidence type="ECO:0000256" key="5">
    <source>
        <dbReference type="ARBA" id="ARBA00022729"/>
    </source>
</evidence>
<evidence type="ECO:0000259" key="15">
    <source>
        <dbReference type="PROSITE" id="PS50011"/>
    </source>
</evidence>
<evidence type="ECO:0000256" key="4">
    <source>
        <dbReference type="ARBA" id="ARBA00022692"/>
    </source>
</evidence>
<dbReference type="GO" id="GO:0016020">
    <property type="term" value="C:membrane"/>
    <property type="evidence" value="ECO:0007669"/>
    <property type="project" value="UniProtKB-SubCell"/>
</dbReference>
<organism evidence="16">
    <name type="scientific">Triticum aestivum</name>
    <name type="common">Wheat</name>
    <dbReference type="NCBI Taxonomy" id="4565"/>
    <lineage>
        <taxon>Eukaryota</taxon>
        <taxon>Viridiplantae</taxon>
        <taxon>Streptophyta</taxon>
        <taxon>Embryophyta</taxon>
        <taxon>Tracheophyta</taxon>
        <taxon>Spermatophyta</taxon>
        <taxon>Magnoliopsida</taxon>
        <taxon>Liliopsida</taxon>
        <taxon>Poales</taxon>
        <taxon>Poaceae</taxon>
        <taxon>BOP clade</taxon>
        <taxon>Pooideae</taxon>
        <taxon>Triticodae</taxon>
        <taxon>Triticeae</taxon>
        <taxon>Triticinae</taxon>
        <taxon>Triticum</taxon>
    </lineage>
</organism>
<keyword evidence="7" id="KW-0418">Kinase</keyword>
<evidence type="ECO:0000256" key="9">
    <source>
        <dbReference type="ARBA" id="ARBA00022989"/>
    </source>
</evidence>
<proteinExistence type="predicted"/>
<keyword evidence="8 12" id="KW-0067">ATP-binding</keyword>
<dbReference type="Pfam" id="PF13947">
    <property type="entry name" value="GUB_WAK_bind"/>
    <property type="match status" value="1"/>
</dbReference>
<dbReference type="FunFam" id="3.30.200.20:FF:000178">
    <property type="entry name" value="serine/threonine-protein kinase PBS1-like"/>
    <property type="match status" value="1"/>
</dbReference>
<dbReference type="EnsemblPlants" id="TraesCS3B02G056600.1">
    <property type="protein sequence ID" value="TraesCS3B02G056600.1"/>
    <property type="gene ID" value="TraesCS3B02G056600"/>
</dbReference>
<reference evidence="16" key="1">
    <citation type="submission" date="2018-08" db="EMBL/GenBank/DDBJ databases">
        <authorList>
            <person name="Rossello M."/>
        </authorList>
    </citation>
    <scope>NUCLEOTIDE SEQUENCE [LARGE SCALE GENOMIC DNA]</scope>
    <source>
        <strain evidence="16">cv. Chinese Spring</strain>
    </source>
</reference>
<dbReference type="FunFam" id="1.10.510.10:FF:000590">
    <property type="entry name" value="PR5-like receptor kinase"/>
    <property type="match status" value="1"/>
</dbReference>
<keyword evidence="6 12" id="KW-0547">Nucleotide-binding</keyword>
<keyword evidence="2" id="KW-0723">Serine/threonine-protein kinase</keyword>
<dbReference type="Gramene" id="TraesCS3B02G056600.1">
    <property type="protein sequence ID" value="TraesCS3B02G056600.1"/>
    <property type="gene ID" value="TraesCS3B02G056600"/>
</dbReference>
<keyword evidence="4 13" id="KW-0812">Transmembrane</keyword>
<dbReference type="GO" id="GO:0005524">
    <property type="term" value="F:ATP binding"/>
    <property type="evidence" value="ECO:0007669"/>
    <property type="project" value="UniProtKB-UniRule"/>
</dbReference>